<feature type="compositionally biased region" description="Low complexity" evidence="1">
    <location>
        <begin position="106"/>
        <end position="121"/>
    </location>
</feature>
<reference evidence="2 3" key="1">
    <citation type="submission" date="2023-10" db="EMBL/GenBank/DDBJ databases">
        <authorList>
            <person name="Maclean D."/>
            <person name="Macfadyen A."/>
        </authorList>
    </citation>
    <scope>NUCLEOTIDE SEQUENCE [LARGE SCALE GENOMIC DNA]</scope>
</reference>
<feature type="region of interest" description="Disordered" evidence="1">
    <location>
        <begin position="101"/>
        <end position="121"/>
    </location>
</feature>
<accession>A0AAV1IJH5</accession>
<dbReference type="Proteomes" id="UP001314263">
    <property type="component" value="Unassembled WGS sequence"/>
</dbReference>
<evidence type="ECO:0000313" key="3">
    <source>
        <dbReference type="Proteomes" id="UP001314263"/>
    </source>
</evidence>
<sequence length="369" mass="40677">MMAGADRRCPSTDRGGSHRTSFNSCASVETFAVSSMGPLRRLSNAADRAAEARNHLSGGSFELNPAIAMQPVKRLSEELAAALKARNSWTATVAPFPNAMKADPKSASVRSSMDASSSSRVGAVHGVAAEGLKEKENQDPHEQQQHHNHNPWYSLLSCRLLSFIGGGNMPLADHEEIRNTVMPVISSHRLSAERRFSESSMHSIRSFSLDGEDSPTFASARRRGSLGGRPSYGRRCAHEFAREGGYERDTTFYSEMAAGEAPHTSIRGLSTSLDRARSERLSSVDGKPLPICEEEEATLERMALRRRREAVREAWRRSASTDTEQHPSMDQFRARPALPAIGPVPVESSLDDFTNDELRRRNDIFQGRL</sequence>
<feature type="region of interest" description="Disordered" evidence="1">
    <location>
        <begin position="1"/>
        <end position="21"/>
    </location>
</feature>
<evidence type="ECO:0000256" key="1">
    <source>
        <dbReference type="SAM" id="MobiDB-lite"/>
    </source>
</evidence>
<dbReference type="AlphaFoldDB" id="A0AAV1IJH5"/>
<keyword evidence="3" id="KW-1185">Reference proteome</keyword>
<name>A0AAV1IJH5_9CHLO</name>
<evidence type="ECO:0000313" key="2">
    <source>
        <dbReference type="EMBL" id="CAK0786971.1"/>
    </source>
</evidence>
<comment type="caution">
    <text evidence="2">The sequence shown here is derived from an EMBL/GenBank/DDBJ whole genome shotgun (WGS) entry which is preliminary data.</text>
</comment>
<proteinExistence type="predicted"/>
<feature type="region of interest" description="Disordered" evidence="1">
    <location>
        <begin position="207"/>
        <end position="230"/>
    </location>
</feature>
<gene>
    <name evidence="2" type="ORF">CVIRNUC_010187</name>
</gene>
<dbReference type="EMBL" id="CAUYUE010000016">
    <property type="protein sequence ID" value="CAK0786971.1"/>
    <property type="molecule type" value="Genomic_DNA"/>
</dbReference>
<feature type="compositionally biased region" description="Basic and acidic residues" evidence="1">
    <location>
        <begin position="1"/>
        <end position="11"/>
    </location>
</feature>
<protein>
    <submittedName>
        <fullName evidence="2">Uncharacterized protein</fullName>
    </submittedName>
</protein>
<organism evidence="2 3">
    <name type="scientific">Coccomyxa viridis</name>
    <dbReference type="NCBI Taxonomy" id="1274662"/>
    <lineage>
        <taxon>Eukaryota</taxon>
        <taxon>Viridiplantae</taxon>
        <taxon>Chlorophyta</taxon>
        <taxon>core chlorophytes</taxon>
        <taxon>Trebouxiophyceae</taxon>
        <taxon>Trebouxiophyceae incertae sedis</taxon>
        <taxon>Coccomyxaceae</taxon>
        <taxon>Coccomyxa</taxon>
    </lineage>
</organism>